<dbReference type="EMBL" id="JQCN01000001">
    <property type="protein sequence ID" value="KRO02700.1"/>
    <property type="molecule type" value="Genomic_DNA"/>
</dbReference>
<dbReference type="STRING" id="449659.IV66_GL000126"/>
<dbReference type="Gene3D" id="3.40.50.1000">
    <property type="entry name" value="HAD superfamily/HAD-like"/>
    <property type="match status" value="1"/>
</dbReference>
<keyword evidence="1" id="KW-0378">Hydrolase</keyword>
<dbReference type="GO" id="GO:0006281">
    <property type="term" value="P:DNA repair"/>
    <property type="evidence" value="ECO:0007669"/>
    <property type="project" value="TreeGrafter"/>
</dbReference>
<keyword evidence="2" id="KW-1185">Reference proteome</keyword>
<dbReference type="OrthoDB" id="9807630at2"/>
<dbReference type="InterPro" id="IPR050155">
    <property type="entry name" value="HAD-like_hydrolase_sf"/>
</dbReference>
<dbReference type="PATRIC" id="fig|449659.4.peg.125"/>
<dbReference type="PANTHER" id="PTHR43434">
    <property type="entry name" value="PHOSPHOGLYCOLATE PHOSPHATASE"/>
    <property type="match status" value="1"/>
</dbReference>
<dbReference type="SFLD" id="SFLDS00003">
    <property type="entry name" value="Haloacid_Dehalogenase"/>
    <property type="match status" value="1"/>
</dbReference>
<organism evidence="1 2">
    <name type="scientific">Ligilactobacillus pobuzihii</name>
    <dbReference type="NCBI Taxonomy" id="449659"/>
    <lineage>
        <taxon>Bacteria</taxon>
        <taxon>Bacillati</taxon>
        <taxon>Bacillota</taxon>
        <taxon>Bacilli</taxon>
        <taxon>Lactobacillales</taxon>
        <taxon>Lactobacillaceae</taxon>
        <taxon>Ligilactobacillus</taxon>
    </lineage>
</organism>
<dbReference type="GO" id="GO:0008967">
    <property type="term" value="F:phosphoglycolate phosphatase activity"/>
    <property type="evidence" value="ECO:0007669"/>
    <property type="project" value="TreeGrafter"/>
</dbReference>
<dbReference type="NCBIfam" id="TIGR01549">
    <property type="entry name" value="HAD-SF-IA-v1"/>
    <property type="match status" value="1"/>
</dbReference>
<evidence type="ECO:0000313" key="2">
    <source>
        <dbReference type="Proteomes" id="UP000051886"/>
    </source>
</evidence>
<dbReference type="InterPro" id="IPR023198">
    <property type="entry name" value="PGP-like_dom2"/>
</dbReference>
<proteinExistence type="predicted"/>
<dbReference type="SUPFAM" id="SSF56784">
    <property type="entry name" value="HAD-like"/>
    <property type="match status" value="1"/>
</dbReference>
<dbReference type="InterPro" id="IPR023214">
    <property type="entry name" value="HAD_sf"/>
</dbReference>
<dbReference type="AlphaFoldDB" id="A0A0R2LQX2"/>
<name>A0A0R2LQX2_9LACO</name>
<dbReference type="GO" id="GO:0005829">
    <property type="term" value="C:cytosol"/>
    <property type="evidence" value="ECO:0007669"/>
    <property type="project" value="TreeGrafter"/>
</dbReference>
<protein>
    <submittedName>
        <fullName evidence="1">Haloacid dehalogenase-like hydrolase</fullName>
    </submittedName>
</protein>
<dbReference type="Gene3D" id="1.10.150.240">
    <property type="entry name" value="Putative phosphatase, domain 2"/>
    <property type="match status" value="1"/>
</dbReference>
<gene>
    <name evidence="1" type="ORF">IV66_GL000126</name>
</gene>
<dbReference type="InterPro" id="IPR006439">
    <property type="entry name" value="HAD-SF_hydro_IA"/>
</dbReference>
<dbReference type="Proteomes" id="UP000051886">
    <property type="component" value="Unassembled WGS sequence"/>
</dbReference>
<comment type="caution">
    <text evidence="1">The sequence shown here is derived from an EMBL/GenBank/DDBJ whole genome shotgun (WGS) entry which is preliminary data.</text>
</comment>
<evidence type="ECO:0000313" key="1">
    <source>
        <dbReference type="EMBL" id="KRO02700.1"/>
    </source>
</evidence>
<dbReference type="SFLD" id="SFLDG01129">
    <property type="entry name" value="C1.5:_HAD__Beta-PGM__Phosphata"/>
    <property type="match status" value="1"/>
</dbReference>
<accession>A0A0R2LQX2</accession>
<reference evidence="1 2" key="1">
    <citation type="journal article" date="2015" name="Genome Announc.">
        <title>Expanding the biotechnology potential of lactobacilli through comparative genomics of 213 strains and associated genera.</title>
        <authorList>
            <person name="Sun Z."/>
            <person name="Harris H.M."/>
            <person name="McCann A."/>
            <person name="Guo C."/>
            <person name="Argimon S."/>
            <person name="Zhang W."/>
            <person name="Yang X."/>
            <person name="Jeffery I.B."/>
            <person name="Cooney J.C."/>
            <person name="Kagawa T.F."/>
            <person name="Liu W."/>
            <person name="Song Y."/>
            <person name="Salvetti E."/>
            <person name="Wrobel A."/>
            <person name="Rasinkangas P."/>
            <person name="Parkhill J."/>
            <person name="Rea M.C."/>
            <person name="O'Sullivan O."/>
            <person name="Ritari J."/>
            <person name="Douillard F.P."/>
            <person name="Paul Ross R."/>
            <person name="Yang R."/>
            <person name="Briner A.E."/>
            <person name="Felis G.E."/>
            <person name="de Vos W.M."/>
            <person name="Barrangou R."/>
            <person name="Klaenhammer T.R."/>
            <person name="Caufield P.W."/>
            <person name="Cui Y."/>
            <person name="Zhang H."/>
            <person name="O'Toole P.W."/>
        </authorList>
    </citation>
    <scope>NUCLEOTIDE SEQUENCE [LARGE SCALE GENOMIC DNA]</scope>
    <source>
        <strain evidence="1 2">NBRC 103219</strain>
    </source>
</reference>
<dbReference type="InterPro" id="IPR036412">
    <property type="entry name" value="HAD-like_sf"/>
</dbReference>
<dbReference type="RefSeq" id="WP_017868106.1">
    <property type="nucleotide sequence ID" value="NZ_BJYB01000001.1"/>
</dbReference>
<dbReference type="Pfam" id="PF13419">
    <property type="entry name" value="HAD_2"/>
    <property type="match status" value="1"/>
</dbReference>
<dbReference type="PANTHER" id="PTHR43434:SF25">
    <property type="entry name" value="PHOSPHOGLYCOLATE PHOSPHATASE"/>
    <property type="match status" value="1"/>
</dbReference>
<sequence length="213" mass="24245">MKYHNFFWDFDGTLYDTYQIMPKAYCQAWSIADYQITLSEAYRLMRLASLGQAFKYHQRKFNISPQKLAKIREDYRVQEQKYFGQVQAFNGLSELFEKIVAHGGKNFLLTHRKQGALELLQRDGLDKFIAGKVTGKDTFARKPAPDSLNYLIEKNSVLHSSALMVGDRSLDVEAAHNAGIAGALLDPDDLMAEQHIEAEIQLSSLAELLDHVK</sequence>
<dbReference type="InterPro" id="IPR041492">
    <property type="entry name" value="HAD_2"/>
</dbReference>